<evidence type="ECO:0000313" key="1">
    <source>
        <dbReference type="EMBL" id="SPW31320.1"/>
    </source>
</evidence>
<comment type="caution">
    <text evidence="1">The sequence shown here is derived from an EMBL/GenBank/DDBJ whole genome shotgun (WGS) entry which is preliminary data.</text>
</comment>
<organism evidence="1 2">
    <name type="scientific">Corynebacterium matruchotii</name>
    <dbReference type="NCBI Taxonomy" id="43768"/>
    <lineage>
        <taxon>Bacteria</taxon>
        <taxon>Bacillati</taxon>
        <taxon>Actinomycetota</taxon>
        <taxon>Actinomycetes</taxon>
        <taxon>Mycobacteriales</taxon>
        <taxon>Corynebacteriaceae</taxon>
        <taxon>Corynebacterium</taxon>
    </lineage>
</organism>
<proteinExistence type="predicted"/>
<dbReference type="Pfam" id="PF21813">
    <property type="entry name" value="DUF6882"/>
    <property type="match status" value="1"/>
</dbReference>
<dbReference type="InterPro" id="IPR049249">
    <property type="entry name" value="DUF6882"/>
</dbReference>
<reference evidence="1 2" key="1">
    <citation type="submission" date="2018-06" db="EMBL/GenBank/DDBJ databases">
        <authorList>
            <consortium name="Pathogen Informatics"/>
            <person name="Doyle S."/>
        </authorList>
    </citation>
    <scope>NUCLEOTIDE SEQUENCE [LARGE SCALE GENOMIC DNA]</scope>
    <source>
        <strain evidence="1 2">NCTC10254</strain>
    </source>
</reference>
<dbReference type="RefSeq" id="WP_005527015.1">
    <property type="nucleotide sequence ID" value="NZ_CBDEQJ010000057.1"/>
</dbReference>
<sequence>MFLTAPLSLSDVVADGFLTQAGFDDALKQRGTVTKTEFNPRLDGYEVVLTTDDSKTHVFSSHTVAYIDQGRTTWKWKDEPQFRFLGTWPSDDMIKAARTLAGNGPCFLVPQPDGSFDVAVLDADQLPKLHVHTALCVGLANMPATMELERALTAFGATNNIGMTTTDDKVTFDEGTVVDLATRRVVSSLTFANVVADAFYFSTEHQMYFEGRYPGAPVMFNPVTNSVIVADSFAAHGLIVGRIKDGVWQWEHNASLRKFALDYAILEFLRDRTPVAEAAARGFDCATKRILKHWTHVFVRLDDDTTALVIMDAHQLRLPPASPEATLAVMATPLPEGVDKQRAKISYHQLRNS</sequence>
<dbReference type="Proteomes" id="UP000249886">
    <property type="component" value="Unassembled WGS sequence"/>
</dbReference>
<protein>
    <submittedName>
        <fullName evidence="1">Uncharacterized protein</fullName>
    </submittedName>
</protein>
<gene>
    <name evidence="1" type="ORF">NCTC10254_02070</name>
</gene>
<name>A0A6H9XHZ5_9CORY</name>
<dbReference type="AlphaFoldDB" id="A0A6H9XHZ5"/>
<dbReference type="EMBL" id="UARK01000031">
    <property type="protein sequence ID" value="SPW31320.1"/>
    <property type="molecule type" value="Genomic_DNA"/>
</dbReference>
<dbReference type="GeneID" id="84575142"/>
<evidence type="ECO:0000313" key="2">
    <source>
        <dbReference type="Proteomes" id="UP000249886"/>
    </source>
</evidence>
<accession>A0A6H9XHZ5</accession>